<dbReference type="PANTHER" id="PTHR47332">
    <property type="entry name" value="SET DOMAIN-CONTAINING PROTEIN 5"/>
    <property type="match status" value="1"/>
</dbReference>
<name>A0A4Z1P638_9PEZI</name>
<evidence type="ECO:0000313" key="5">
    <source>
        <dbReference type="Proteomes" id="UP000298493"/>
    </source>
</evidence>
<feature type="domain" description="SET" evidence="3">
    <location>
        <begin position="139"/>
        <end position="281"/>
    </location>
</feature>
<dbReference type="InterPro" id="IPR046341">
    <property type="entry name" value="SET_dom_sf"/>
</dbReference>
<proteinExistence type="predicted"/>
<dbReference type="SUPFAM" id="SSF82199">
    <property type="entry name" value="SET domain"/>
    <property type="match status" value="1"/>
</dbReference>
<gene>
    <name evidence="4" type="ORF">E6O75_ATG08175</name>
</gene>
<dbReference type="CDD" id="cd20071">
    <property type="entry name" value="SET_SMYD"/>
    <property type="match status" value="1"/>
</dbReference>
<dbReference type="PROSITE" id="PS50280">
    <property type="entry name" value="SET"/>
    <property type="match status" value="1"/>
</dbReference>
<feature type="chain" id="PRO_5021239500" evidence="2">
    <location>
        <begin position="22"/>
        <end position="425"/>
    </location>
</feature>
<feature type="signal peptide" evidence="2">
    <location>
        <begin position="1"/>
        <end position="21"/>
    </location>
</feature>
<dbReference type="STRING" id="86259.A0A4Z1P638"/>
<dbReference type="PANTHER" id="PTHR47332:SF6">
    <property type="entry name" value="SET DOMAIN-CONTAINING PROTEIN"/>
    <property type="match status" value="1"/>
</dbReference>
<reference evidence="4 5" key="1">
    <citation type="submission" date="2019-04" db="EMBL/GenBank/DDBJ databases">
        <title>High contiguity whole genome sequence and gene annotation resource for two Venturia nashicola isolates.</title>
        <authorList>
            <person name="Prokchorchik M."/>
            <person name="Won K."/>
            <person name="Lee Y."/>
            <person name="Choi E.D."/>
            <person name="Segonzac C."/>
            <person name="Sohn K.H."/>
        </authorList>
    </citation>
    <scope>NUCLEOTIDE SEQUENCE [LARGE SCALE GENOMIC DNA]</scope>
    <source>
        <strain evidence="4 5">PRI2</strain>
    </source>
</reference>
<dbReference type="InterPro" id="IPR053185">
    <property type="entry name" value="SET_domain_protein"/>
</dbReference>
<dbReference type="EMBL" id="SNSC02000016">
    <property type="protein sequence ID" value="TID17429.1"/>
    <property type="molecule type" value="Genomic_DNA"/>
</dbReference>
<evidence type="ECO:0000313" key="4">
    <source>
        <dbReference type="EMBL" id="TID17429.1"/>
    </source>
</evidence>
<dbReference type="Proteomes" id="UP000298493">
    <property type="component" value="Unassembled WGS sequence"/>
</dbReference>
<sequence length="425" mass="48258">MKIRFAHINLALPSLWVICNAHGHRSDSCSNIHSPQHPLRQSCPRTENNSQRKNDKHLPSSSQQLLTGQETSSQLWSYTPECMYCSGLGTNMCVYTSKTFKSNRGISIIATPKSASSVAENAVFHHLLLSTTAIGVFESPYEMRPIPGRGFGLVANRTVQRGEKIFEDTPILIAQPIAEKDGLTEEELYRLYRVAVERLPKKSQELVMGLHGHFGGDAVYDRFSTNAFNVFDFAALFPETSRMNHDCRPNAGYYFDKTTFTHKVHAVREISPEEEITISYITPFLTSQQRLDRIPDQWGFNCTCSLCSSSKEHLAASDRRLEEIRNLEAQLKDLSPTRIAKVETAEKLISLYKEEGFETPVAKAYSFAALEHIYVGNRRMAREFAALAVEMLRLWYGSLSEDVRLMDSIAREPEKHVHWKLFDKS</sequence>
<evidence type="ECO:0000256" key="1">
    <source>
        <dbReference type="SAM" id="MobiDB-lite"/>
    </source>
</evidence>
<keyword evidence="5" id="KW-1185">Reference proteome</keyword>
<dbReference type="Gene3D" id="2.170.270.10">
    <property type="entry name" value="SET domain"/>
    <property type="match status" value="1"/>
</dbReference>
<evidence type="ECO:0000259" key="3">
    <source>
        <dbReference type="PROSITE" id="PS50280"/>
    </source>
</evidence>
<dbReference type="SMART" id="SM00317">
    <property type="entry name" value="SET"/>
    <property type="match status" value="1"/>
</dbReference>
<accession>A0A4Z1P638</accession>
<comment type="caution">
    <text evidence="4">The sequence shown here is derived from an EMBL/GenBank/DDBJ whole genome shotgun (WGS) entry which is preliminary data.</text>
</comment>
<keyword evidence="2" id="KW-0732">Signal</keyword>
<dbReference type="InterPro" id="IPR001214">
    <property type="entry name" value="SET_dom"/>
</dbReference>
<organism evidence="4 5">
    <name type="scientific">Venturia nashicola</name>
    <dbReference type="NCBI Taxonomy" id="86259"/>
    <lineage>
        <taxon>Eukaryota</taxon>
        <taxon>Fungi</taxon>
        <taxon>Dikarya</taxon>
        <taxon>Ascomycota</taxon>
        <taxon>Pezizomycotina</taxon>
        <taxon>Dothideomycetes</taxon>
        <taxon>Pleosporomycetidae</taxon>
        <taxon>Venturiales</taxon>
        <taxon>Venturiaceae</taxon>
        <taxon>Venturia</taxon>
    </lineage>
</organism>
<evidence type="ECO:0000256" key="2">
    <source>
        <dbReference type="SAM" id="SignalP"/>
    </source>
</evidence>
<dbReference type="AlphaFoldDB" id="A0A4Z1P638"/>
<feature type="region of interest" description="Disordered" evidence="1">
    <location>
        <begin position="30"/>
        <end position="67"/>
    </location>
</feature>
<dbReference type="OrthoDB" id="265717at2759"/>
<protein>
    <submittedName>
        <fullName evidence="4">SET domain-containing protein 5</fullName>
    </submittedName>
</protein>
<dbReference type="Pfam" id="PF00856">
    <property type="entry name" value="SET"/>
    <property type="match status" value="1"/>
</dbReference>